<evidence type="ECO:0000313" key="9">
    <source>
        <dbReference type="Proteomes" id="UP000031036"/>
    </source>
</evidence>
<comment type="caution">
    <text evidence="8">The sequence shown here is derived from an EMBL/GenBank/DDBJ whole genome shotgun (WGS) entry which is preliminary data.</text>
</comment>
<protein>
    <recommendedName>
        <fullName evidence="3">Origin recognition complex subunit 4</fullName>
    </recommendedName>
</protein>
<keyword evidence="9" id="KW-1185">Reference proteome</keyword>
<comment type="similarity">
    <text evidence="2">Belongs to the ORC4 family.</text>
</comment>
<sequence>MKYASDMEVVFIDGLLHTSDASAVRVVDELELQLKKPYIVVILNLEQFVVRANQILLYKVLDATRTQPLFALCVTCRQDCSQLLEKRVRSRLSNISLSFAQSEITFDDFSNAFRSFLQMIPNSSYARTHNRSHEEFLKELSVKDVLTAVYKERRSYGLLKQLTATFICFLLADGINSISNTPECCSILMKAKEAILPSEDVMESTISSLTLRQLCLLTCCVRLVRNHRQKEFTYRSIIQSYRRLTNSYLAALSVNDDMILYKELDTLSDLALLERSLTFTGQLAFRRTSLQVDDELVIKCLKSFFPLPVAISQWLEDLDK</sequence>
<name>A0A0B2W214_TOXCA</name>
<dbReference type="EMBL" id="JPKZ01000448">
    <property type="protein sequence ID" value="KHN87205.1"/>
    <property type="molecule type" value="Genomic_DNA"/>
</dbReference>
<dbReference type="Gene3D" id="3.40.50.300">
    <property type="entry name" value="P-loop containing nucleotide triphosphate hydrolases"/>
    <property type="match status" value="1"/>
</dbReference>
<dbReference type="OMA" id="CFMDAEH"/>
<accession>A0A0B2W214</accession>
<evidence type="ECO:0000256" key="4">
    <source>
        <dbReference type="ARBA" id="ARBA00022705"/>
    </source>
</evidence>
<dbReference type="GO" id="GO:0005664">
    <property type="term" value="C:nuclear origin of replication recognition complex"/>
    <property type="evidence" value="ECO:0007669"/>
    <property type="project" value="TreeGrafter"/>
</dbReference>
<organism evidence="8 9">
    <name type="scientific">Toxocara canis</name>
    <name type="common">Canine roundworm</name>
    <dbReference type="NCBI Taxonomy" id="6265"/>
    <lineage>
        <taxon>Eukaryota</taxon>
        <taxon>Metazoa</taxon>
        <taxon>Ecdysozoa</taxon>
        <taxon>Nematoda</taxon>
        <taxon>Chromadorea</taxon>
        <taxon>Rhabditida</taxon>
        <taxon>Spirurina</taxon>
        <taxon>Ascaridomorpha</taxon>
        <taxon>Ascaridoidea</taxon>
        <taxon>Toxocaridae</taxon>
        <taxon>Toxocara</taxon>
    </lineage>
</organism>
<keyword evidence="6" id="KW-0539">Nucleus</keyword>
<evidence type="ECO:0000256" key="2">
    <source>
        <dbReference type="ARBA" id="ARBA00005334"/>
    </source>
</evidence>
<dbReference type="Proteomes" id="UP000031036">
    <property type="component" value="Unassembled WGS sequence"/>
</dbReference>
<dbReference type="GO" id="GO:0006270">
    <property type="term" value="P:DNA replication initiation"/>
    <property type="evidence" value="ECO:0007669"/>
    <property type="project" value="TreeGrafter"/>
</dbReference>
<dbReference type="InterPro" id="IPR016527">
    <property type="entry name" value="ORC4"/>
</dbReference>
<dbReference type="PANTHER" id="PTHR12087">
    <property type="entry name" value="ORIGIN RECOGNITION COMPLEX SUBUNIT 4"/>
    <property type="match status" value="1"/>
</dbReference>
<comment type="subcellular location">
    <subcellularLocation>
        <location evidence="1">Nucleus</location>
    </subcellularLocation>
</comment>
<evidence type="ECO:0000256" key="3">
    <source>
        <dbReference type="ARBA" id="ARBA00019083"/>
    </source>
</evidence>
<dbReference type="InterPro" id="IPR032705">
    <property type="entry name" value="ORC4_C"/>
</dbReference>
<dbReference type="Pfam" id="PF14629">
    <property type="entry name" value="ORC4_C"/>
    <property type="match status" value="1"/>
</dbReference>
<evidence type="ECO:0000256" key="1">
    <source>
        <dbReference type="ARBA" id="ARBA00004123"/>
    </source>
</evidence>
<gene>
    <name evidence="8" type="primary">ORC4</name>
    <name evidence="8" type="ORF">Tcan_08358</name>
</gene>
<evidence type="ECO:0000256" key="6">
    <source>
        <dbReference type="ARBA" id="ARBA00023242"/>
    </source>
</evidence>
<evidence type="ECO:0000259" key="7">
    <source>
        <dbReference type="Pfam" id="PF14629"/>
    </source>
</evidence>
<feature type="domain" description="Origin recognition complex subunit 4 C-terminal" evidence="7">
    <location>
        <begin position="113"/>
        <end position="251"/>
    </location>
</feature>
<proteinExistence type="inferred from homology"/>
<dbReference type="PANTHER" id="PTHR12087:SF0">
    <property type="entry name" value="ORIGIN RECOGNITION COMPLEX SUBUNIT 4"/>
    <property type="match status" value="1"/>
</dbReference>
<keyword evidence="5" id="KW-0238">DNA-binding</keyword>
<dbReference type="AlphaFoldDB" id="A0A0B2W214"/>
<evidence type="ECO:0000313" key="8">
    <source>
        <dbReference type="EMBL" id="KHN87205.1"/>
    </source>
</evidence>
<dbReference type="GO" id="GO:0003688">
    <property type="term" value="F:DNA replication origin binding"/>
    <property type="evidence" value="ECO:0007669"/>
    <property type="project" value="TreeGrafter"/>
</dbReference>
<reference evidence="8 9" key="1">
    <citation type="submission" date="2014-11" db="EMBL/GenBank/DDBJ databases">
        <title>Genetic blueprint of the zoonotic pathogen Toxocara canis.</title>
        <authorList>
            <person name="Zhu X.-Q."/>
            <person name="Korhonen P.K."/>
            <person name="Cai H."/>
            <person name="Young N.D."/>
            <person name="Nejsum P."/>
            <person name="von Samson-Himmelstjerna G."/>
            <person name="Boag P.R."/>
            <person name="Tan P."/>
            <person name="Li Q."/>
            <person name="Min J."/>
            <person name="Yang Y."/>
            <person name="Wang X."/>
            <person name="Fang X."/>
            <person name="Hall R.S."/>
            <person name="Hofmann A."/>
            <person name="Sternberg P.W."/>
            <person name="Jex A.R."/>
            <person name="Gasser R.B."/>
        </authorList>
    </citation>
    <scope>NUCLEOTIDE SEQUENCE [LARGE SCALE GENOMIC DNA]</scope>
    <source>
        <strain evidence="8">PN_DK_2014</strain>
    </source>
</reference>
<dbReference type="InterPro" id="IPR027417">
    <property type="entry name" value="P-loop_NTPase"/>
</dbReference>
<dbReference type="OrthoDB" id="343623at2759"/>
<dbReference type="STRING" id="6265.A0A0B2W214"/>
<keyword evidence="4" id="KW-0235">DNA replication</keyword>
<evidence type="ECO:0000256" key="5">
    <source>
        <dbReference type="ARBA" id="ARBA00023125"/>
    </source>
</evidence>